<gene>
    <name evidence="4" type="ORF">GCM10009554_13530</name>
</gene>
<evidence type="ECO:0000256" key="2">
    <source>
        <dbReference type="ARBA" id="ARBA00022679"/>
    </source>
</evidence>
<dbReference type="PANTHER" id="PTHR45947:SF3">
    <property type="entry name" value="SULFOQUINOVOSYL TRANSFERASE SQD2"/>
    <property type="match status" value="1"/>
</dbReference>
<dbReference type="Pfam" id="PF13692">
    <property type="entry name" value="Glyco_trans_1_4"/>
    <property type="match status" value="1"/>
</dbReference>
<evidence type="ECO:0000313" key="4">
    <source>
        <dbReference type="EMBL" id="GAA0930441.1"/>
    </source>
</evidence>
<dbReference type="InterPro" id="IPR050194">
    <property type="entry name" value="Glycosyltransferase_grp1"/>
</dbReference>
<dbReference type="RefSeq" id="WP_343965941.1">
    <property type="nucleotide sequence ID" value="NZ_BAAAHK010000003.1"/>
</dbReference>
<proteinExistence type="predicted"/>
<dbReference type="Gene3D" id="3.40.50.2000">
    <property type="entry name" value="Glycogen Phosphorylase B"/>
    <property type="match status" value="2"/>
</dbReference>
<sequence length="403" mass="45001">MPKPLHVAVIVENVALGVDTRLRKQVDNLIEAGVQLSVITMRDDDNARYRDIPNLTIFEYPAPKQPSGPVGYVGEYLQSFAWASWYLTKLRLRGRIDVLQICQPPDIYFPLAWVLRWAGTRILVDQRDLMPELLGSRYDEPPKLMLKAMHWLERRTQRVAHHSLTVNSYLKNRMVEAGAKPDAISLVYNGPVLARTSLAVPEPSLHGEHRHLVAWAGKMGRQDRVDLTIDVAEHVIRELGREDVGFVLLGDGECVEELQQSVKDRGLERWITFPGWIPEKDLFSYLATADLGIDCSLQVEVSPVKVMEYMAQGLPVVCFDLQESKLLADGAGVFTPAGDIPALAAKVVELLDDPTTRKQLGDTGRQLITEKLSWERQTPIYLKAIGWEPSVVATAAADPGADA</sequence>
<evidence type="ECO:0000259" key="3">
    <source>
        <dbReference type="Pfam" id="PF13439"/>
    </source>
</evidence>
<evidence type="ECO:0000313" key="5">
    <source>
        <dbReference type="Proteomes" id="UP001500542"/>
    </source>
</evidence>
<keyword evidence="5" id="KW-1185">Reference proteome</keyword>
<keyword evidence="2" id="KW-0808">Transferase</keyword>
<feature type="domain" description="Glycosyltransferase subfamily 4-like N-terminal" evidence="3">
    <location>
        <begin position="17"/>
        <end position="190"/>
    </location>
</feature>
<dbReference type="Pfam" id="PF13439">
    <property type="entry name" value="Glyco_transf_4"/>
    <property type="match status" value="1"/>
</dbReference>
<dbReference type="InterPro" id="IPR028098">
    <property type="entry name" value="Glyco_trans_4-like_N"/>
</dbReference>
<dbReference type="SUPFAM" id="SSF53756">
    <property type="entry name" value="UDP-Glycosyltransferase/glycogen phosphorylase"/>
    <property type="match status" value="1"/>
</dbReference>
<dbReference type="EMBL" id="BAAAHK010000003">
    <property type="protein sequence ID" value="GAA0930441.1"/>
    <property type="molecule type" value="Genomic_DNA"/>
</dbReference>
<evidence type="ECO:0000256" key="1">
    <source>
        <dbReference type="ARBA" id="ARBA00022676"/>
    </source>
</evidence>
<dbReference type="PANTHER" id="PTHR45947">
    <property type="entry name" value="SULFOQUINOVOSYL TRANSFERASE SQD2"/>
    <property type="match status" value="1"/>
</dbReference>
<comment type="caution">
    <text evidence="4">The sequence shown here is derived from an EMBL/GenBank/DDBJ whole genome shotgun (WGS) entry which is preliminary data.</text>
</comment>
<name>A0ABN1PNQ0_9ACTN</name>
<reference evidence="4 5" key="1">
    <citation type="journal article" date="2019" name="Int. J. Syst. Evol. Microbiol.">
        <title>The Global Catalogue of Microorganisms (GCM) 10K type strain sequencing project: providing services to taxonomists for standard genome sequencing and annotation.</title>
        <authorList>
            <consortium name="The Broad Institute Genomics Platform"/>
            <consortium name="The Broad Institute Genome Sequencing Center for Infectious Disease"/>
            <person name="Wu L."/>
            <person name="Ma J."/>
        </authorList>
    </citation>
    <scope>NUCLEOTIDE SEQUENCE [LARGE SCALE GENOMIC DNA]</scope>
    <source>
        <strain evidence="4 5">JCM 10977</strain>
    </source>
</reference>
<organism evidence="4 5">
    <name type="scientific">Kribbella koreensis</name>
    <dbReference type="NCBI Taxonomy" id="57909"/>
    <lineage>
        <taxon>Bacteria</taxon>
        <taxon>Bacillati</taxon>
        <taxon>Actinomycetota</taxon>
        <taxon>Actinomycetes</taxon>
        <taxon>Propionibacteriales</taxon>
        <taxon>Kribbellaceae</taxon>
        <taxon>Kribbella</taxon>
    </lineage>
</organism>
<dbReference type="CDD" id="cd03794">
    <property type="entry name" value="GT4_WbuB-like"/>
    <property type="match status" value="1"/>
</dbReference>
<accession>A0ABN1PNQ0</accession>
<keyword evidence="1" id="KW-0328">Glycosyltransferase</keyword>
<dbReference type="Proteomes" id="UP001500542">
    <property type="component" value="Unassembled WGS sequence"/>
</dbReference>
<protein>
    <submittedName>
        <fullName evidence="4">Glycosyltransferase family 4 protein</fullName>
    </submittedName>
</protein>